<dbReference type="InterPro" id="IPR001444">
    <property type="entry name" value="Flag_bb_rod_N"/>
</dbReference>
<sequence length="277" mass="29019">MIRSMYSGITGLQNHQQKLDVIGNNIANVNTYGFKKGRYTFEDMLSQQVQGASAGTGDGLGGTNPRQIGLGSSTGSITNIHTQGALQPTGRELDLGIAGDGYFRVSNGEEVFYTRAGDFYRDNTGHIVNSNGYYLLGEGDGTTGNPPPAALSIPSNAEGFSIGANGSITVIIEGESNSEQVISLATFANPEGLEKVGGNLYRTTSNSNDATAENAGIIVGAPGTEGLGQIAAGTLEMSNVDLSEEFVEMITAQRGLQANTRIITTSDEVLQELLNLK</sequence>
<dbReference type="PANTHER" id="PTHR30435">
    <property type="entry name" value="FLAGELLAR PROTEIN"/>
    <property type="match status" value="1"/>
</dbReference>
<feature type="domain" description="Flagellar basal body rod protein N-terminal" evidence="5">
    <location>
        <begin position="5"/>
        <end position="35"/>
    </location>
</feature>
<evidence type="ECO:0000256" key="1">
    <source>
        <dbReference type="ARBA" id="ARBA00004117"/>
    </source>
</evidence>
<dbReference type="NCBIfam" id="TIGR03506">
    <property type="entry name" value="FlgEFG_subfam"/>
    <property type="match status" value="2"/>
</dbReference>
<comment type="caution">
    <text evidence="8">The sequence shown here is derived from an EMBL/GenBank/DDBJ whole genome shotgun (WGS) entry which is preliminary data.</text>
</comment>
<dbReference type="EMBL" id="JAFBEC010000004">
    <property type="protein sequence ID" value="MBM7632598.1"/>
    <property type="molecule type" value="Genomic_DNA"/>
</dbReference>
<evidence type="ECO:0000313" key="9">
    <source>
        <dbReference type="Proteomes" id="UP000741863"/>
    </source>
</evidence>
<dbReference type="NCBIfam" id="NF009278">
    <property type="entry name" value="PRK12636.1"/>
    <property type="match status" value="1"/>
</dbReference>
<dbReference type="PANTHER" id="PTHR30435:SF1">
    <property type="entry name" value="FLAGELLAR HOOK PROTEIN FLGE"/>
    <property type="match status" value="1"/>
</dbReference>
<comment type="similarity">
    <text evidence="2 4">Belongs to the flagella basal body rod proteins family.</text>
</comment>
<feature type="domain" description="Flagellar hook protein FlgE/F/G-like D1" evidence="7">
    <location>
        <begin position="97"/>
        <end position="170"/>
    </location>
</feature>
<comment type="subcellular location">
    <subcellularLocation>
        <location evidence="1 4">Bacterial flagellum basal body</location>
    </subcellularLocation>
</comment>
<evidence type="ECO:0000256" key="2">
    <source>
        <dbReference type="ARBA" id="ARBA00009677"/>
    </source>
</evidence>
<dbReference type="PROSITE" id="PS00588">
    <property type="entry name" value="FLAGELLA_BB_ROD"/>
    <property type="match status" value="1"/>
</dbReference>
<evidence type="ECO:0000259" key="6">
    <source>
        <dbReference type="Pfam" id="PF06429"/>
    </source>
</evidence>
<dbReference type="Pfam" id="PF22692">
    <property type="entry name" value="LlgE_F_G_D1"/>
    <property type="match status" value="1"/>
</dbReference>
<keyword evidence="9" id="KW-1185">Reference proteome</keyword>
<keyword evidence="8" id="KW-0969">Cilium</keyword>
<dbReference type="InterPro" id="IPR010930">
    <property type="entry name" value="Flg_bb/hook_C_dom"/>
</dbReference>
<dbReference type="Proteomes" id="UP000741863">
    <property type="component" value="Unassembled WGS sequence"/>
</dbReference>
<dbReference type="InterPro" id="IPR020013">
    <property type="entry name" value="Flagellar_FlgE/F/G"/>
</dbReference>
<name>A0ABS2PB22_9BACL</name>
<dbReference type="InterPro" id="IPR019776">
    <property type="entry name" value="Flagellar_basal_body_rod_CS"/>
</dbReference>
<gene>
    <name evidence="8" type="ORF">JOD17_001692</name>
</gene>
<keyword evidence="8" id="KW-0966">Cell projection</keyword>
<dbReference type="InterPro" id="IPR053967">
    <property type="entry name" value="LlgE_F_G-like_D1"/>
</dbReference>
<keyword evidence="3 4" id="KW-0975">Bacterial flagellum</keyword>
<dbReference type="InterPro" id="IPR037925">
    <property type="entry name" value="FlgE/F/G-like"/>
</dbReference>
<evidence type="ECO:0000259" key="5">
    <source>
        <dbReference type="Pfam" id="PF00460"/>
    </source>
</evidence>
<dbReference type="SUPFAM" id="SSF117143">
    <property type="entry name" value="Flagellar hook protein flgE"/>
    <property type="match status" value="1"/>
</dbReference>
<keyword evidence="8" id="KW-0282">Flagellum</keyword>
<dbReference type="RefSeq" id="WP_204696913.1">
    <property type="nucleotide sequence ID" value="NZ_JAFBEC010000004.1"/>
</dbReference>
<reference evidence="8 9" key="1">
    <citation type="submission" date="2021-01" db="EMBL/GenBank/DDBJ databases">
        <title>Genomic Encyclopedia of Type Strains, Phase IV (KMG-IV): sequencing the most valuable type-strain genomes for metagenomic binning, comparative biology and taxonomic classification.</title>
        <authorList>
            <person name="Goeker M."/>
        </authorList>
    </citation>
    <scope>NUCLEOTIDE SEQUENCE [LARGE SCALE GENOMIC DNA]</scope>
    <source>
        <strain evidence="8 9">DSM 25540</strain>
    </source>
</reference>
<accession>A0ABS2PB22</accession>
<evidence type="ECO:0000259" key="7">
    <source>
        <dbReference type="Pfam" id="PF22692"/>
    </source>
</evidence>
<evidence type="ECO:0000256" key="4">
    <source>
        <dbReference type="RuleBase" id="RU362116"/>
    </source>
</evidence>
<organism evidence="8 9">
    <name type="scientific">Geomicrobium sediminis</name>
    <dbReference type="NCBI Taxonomy" id="1347788"/>
    <lineage>
        <taxon>Bacteria</taxon>
        <taxon>Bacillati</taxon>
        <taxon>Bacillota</taxon>
        <taxon>Bacilli</taxon>
        <taxon>Bacillales</taxon>
        <taxon>Geomicrobium</taxon>
    </lineage>
</organism>
<comment type="function">
    <text evidence="4">A flexible structure which links the flagellar filament to the drive apparatus in the basal body.</text>
</comment>
<feature type="domain" description="Flagellar basal-body/hook protein C-terminal" evidence="6">
    <location>
        <begin position="232"/>
        <end position="276"/>
    </location>
</feature>
<evidence type="ECO:0000256" key="3">
    <source>
        <dbReference type="ARBA" id="ARBA00023143"/>
    </source>
</evidence>
<dbReference type="Pfam" id="PF06429">
    <property type="entry name" value="Flg_bbr_C"/>
    <property type="match status" value="1"/>
</dbReference>
<evidence type="ECO:0000313" key="8">
    <source>
        <dbReference type="EMBL" id="MBM7632598.1"/>
    </source>
</evidence>
<dbReference type="Pfam" id="PF00460">
    <property type="entry name" value="Flg_bb_rod"/>
    <property type="match status" value="1"/>
</dbReference>
<protein>
    <recommendedName>
        <fullName evidence="4">Flagellar hook protein FlgE</fullName>
    </recommendedName>
</protein>
<proteinExistence type="inferred from homology"/>